<dbReference type="EMBL" id="JAPFFF010000001">
    <property type="protein sequence ID" value="KAK8898719.1"/>
    <property type="molecule type" value="Genomic_DNA"/>
</dbReference>
<dbReference type="Proteomes" id="UP001470230">
    <property type="component" value="Unassembled WGS sequence"/>
</dbReference>
<comment type="caution">
    <text evidence="1">The sequence shown here is derived from an EMBL/GenBank/DDBJ whole genome shotgun (WGS) entry which is preliminary data.</text>
</comment>
<sequence>MKNQISLKDTLDPIIQNPETTLETLLKSDSFLLYLKNSADQLNLIDFLCKDDNPYKILKYALMSSMDIEDFKTIHSYCITILTSSYFNDRSLRTRFIKNSKFIECLVNFPESDFLRNNFICANYSKIIEFFLCHLSKFPNEQKIIKDNFGFLQNFLLNNINILPFRELSIKLILSYPDLINRSSDMFINMIEFNLADQNKLFFALHSIIHVLSEKPSLDSLIDNENFGNLILKVGIDNYDSNPLISTQAFKIFEHIKERSTQPNFQNIIKSTDFIFTSVNTATTNALQLFPNNIENFIIPFFEFKCTTFLNDTIVIIFRSLKKQEMSDIITKYHINNLIMKSFENYILSKTNGHFFELTKIISDSKTICCTEHETDWNLFILQKLNSRKQQVNKKTETKISNEKKFFHLSMFKQNMRPRK</sequence>
<gene>
    <name evidence="1" type="ORF">M9Y10_001011</name>
</gene>
<name>A0ABR2L5U0_9EUKA</name>
<protein>
    <submittedName>
        <fullName evidence="1">Uncharacterized protein</fullName>
    </submittedName>
</protein>
<reference evidence="1 2" key="1">
    <citation type="submission" date="2024-04" db="EMBL/GenBank/DDBJ databases">
        <title>Tritrichomonas musculus Genome.</title>
        <authorList>
            <person name="Alves-Ferreira E."/>
            <person name="Grigg M."/>
            <person name="Lorenzi H."/>
            <person name="Galac M."/>
        </authorList>
    </citation>
    <scope>NUCLEOTIDE SEQUENCE [LARGE SCALE GENOMIC DNA]</scope>
    <source>
        <strain evidence="1 2">EAF2021</strain>
    </source>
</reference>
<accession>A0ABR2L5U0</accession>
<proteinExistence type="predicted"/>
<evidence type="ECO:0000313" key="2">
    <source>
        <dbReference type="Proteomes" id="UP001470230"/>
    </source>
</evidence>
<keyword evidence="2" id="KW-1185">Reference proteome</keyword>
<organism evidence="1 2">
    <name type="scientific">Tritrichomonas musculus</name>
    <dbReference type="NCBI Taxonomy" id="1915356"/>
    <lineage>
        <taxon>Eukaryota</taxon>
        <taxon>Metamonada</taxon>
        <taxon>Parabasalia</taxon>
        <taxon>Tritrichomonadida</taxon>
        <taxon>Tritrichomonadidae</taxon>
        <taxon>Tritrichomonas</taxon>
    </lineage>
</organism>
<evidence type="ECO:0000313" key="1">
    <source>
        <dbReference type="EMBL" id="KAK8898719.1"/>
    </source>
</evidence>